<reference evidence="2 3" key="1">
    <citation type="submission" date="2019-07" db="EMBL/GenBank/DDBJ databases">
        <title>Whole genome shotgun sequence of Vibrio sagamiensis NBRC 104589.</title>
        <authorList>
            <person name="Hosoyama A."/>
            <person name="Uohara A."/>
            <person name="Ohji S."/>
            <person name="Ichikawa N."/>
        </authorList>
    </citation>
    <scope>NUCLEOTIDE SEQUENCE [LARGE SCALE GENOMIC DNA]</scope>
    <source>
        <strain evidence="2 3">NBRC 104589</strain>
    </source>
</reference>
<keyword evidence="3" id="KW-1185">Reference proteome</keyword>
<evidence type="ECO:0000259" key="1">
    <source>
        <dbReference type="Pfam" id="PF14526"/>
    </source>
</evidence>
<organism evidence="2 3">
    <name type="scientific">Vibrio sagamiensis NBRC 104589</name>
    <dbReference type="NCBI Taxonomy" id="1219064"/>
    <lineage>
        <taxon>Bacteria</taxon>
        <taxon>Pseudomonadati</taxon>
        <taxon>Pseudomonadota</taxon>
        <taxon>Gammaproteobacteria</taxon>
        <taxon>Vibrionales</taxon>
        <taxon>Vibrionaceae</taxon>
        <taxon>Vibrio</taxon>
    </lineage>
</organism>
<evidence type="ECO:0000313" key="2">
    <source>
        <dbReference type="EMBL" id="GEM77270.1"/>
    </source>
</evidence>
<accession>A0A511QIW7</accession>
<protein>
    <recommendedName>
        <fullName evidence="1">Integron-associated effector binding protein domain-containing protein</fullName>
    </recommendedName>
</protein>
<sequence>MFICKRLKRFVAKIEEFWVKFTQMQIQNEIKNQKFFVIYANYESDFTGAFDVIACADTLPPEVLPDSVKVNITSGKYVTFLRAVKCHKQL</sequence>
<dbReference type="InterPro" id="IPR029441">
    <property type="entry name" value="Cass2"/>
</dbReference>
<proteinExistence type="predicted"/>
<evidence type="ECO:0000313" key="3">
    <source>
        <dbReference type="Proteomes" id="UP000321922"/>
    </source>
</evidence>
<dbReference type="Proteomes" id="UP000321922">
    <property type="component" value="Unassembled WGS sequence"/>
</dbReference>
<gene>
    <name evidence="2" type="ORF">VSA01S_33820</name>
</gene>
<name>A0A511QIW7_9VIBR</name>
<comment type="caution">
    <text evidence="2">The sequence shown here is derived from an EMBL/GenBank/DDBJ whole genome shotgun (WGS) entry which is preliminary data.</text>
</comment>
<dbReference type="Pfam" id="PF14526">
    <property type="entry name" value="Cass2"/>
    <property type="match status" value="1"/>
</dbReference>
<feature type="domain" description="Integron-associated effector binding protein" evidence="1">
    <location>
        <begin position="10"/>
        <end position="80"/>
    </location>
</feature>
<dbReference type="RefSeq" id="WP_227739631.1">
    <property type="nucleotide sequence ID" value="NZ_BAOJ01000085.1"/>
</dbReference>
<dbReference type="InterPro" id="IPR011256">
    <property type="entry name" value="Reg_factor_effector_dom_sf"/>
</dbReference>
<dbReference type="Gene3D" id="3.20.80.10">
    <property type="entry name" value="Regulatory factor, effector binding domain"/>
    <property type="match status" value="1"/>
</dbReference>
<dbReference type="AlphaFoldDB" id="A0A511QIW7"/>
<dbReference type="EMBL" id="BJXJ01000046">
    <property type="protein sequence ID" value="GEM77270.1"/>
    <property type="molecule type" value="Genomic_DNA"/>
</dbReference>